<dbReference type="STRING" id="649349.Lbys_0030"/>
<sequence length="239" mass="26483">MCIILFASFTCKGGISVVNGLSHEHQNAQLTGSIKVKNEGTKTERVSLYLQDLVPNCDGSVVYQEPSGQQWIFLDKDFIELGAGEEVEVKYSLVPFKERETSQWQVVMVEAEDPIATDHQGGVQINSKVRYAIQIVLHAGAYQAPEVGFHEVKLNSKETISVTLKNHGSYMTFVNLKLEVLTEEGKIVKVFEGNNRRIYPGYCTTFTIPVDDIPAGKYAGVLVADNGKDLYGSHLLLEL</sequence>
<reference evidence="1 2" key="2">
    <citation type="journal article" date="2011" name="Stand. Genomic Sci.">
        <title>Complete genome sequence of Leadbetterella byssophila type strain (4M15).</title>
        <authorList>
            <person name="Abt B."/>
            <person name="Teshima H."/>
            <person name="Lucas S."/>
            <person name="Lapidus A."/>
            <person name="Del Rio T.G."/>
            <person name="Nolan M."/>
            <person name="Tice H."/>
            <person name="Cheng J.F."/>
            <person name="Pitluck S."/>
            <person name="Liolios K."/>
            <person name="Pagani I."/>
            <person name="Ivanova N."/>
            <person name="Mavromatis K."/>
            <person name="Pati A."/>
            <person name="Tapia R."/>
            <person name="Han C."/>
            <person name="Goodwin L."/>
            <person name="Chen A."/>
            <person name="Palaniappan K."/>
            <person name="Land M."/>
            <person name="Hauser L."/>
            <person name="Chang Y.J."/>
            <person name="Jeffries C.D."/>
            <person name="Rohde M."/>
            <person name="Goker M."/>
            <person name="Tindall B.J."/>
            <person name="Detter J.C."/>
            <person name="Woyke T."/>
            <person name="Bristow J."/>
            <person name="Eisen J.A."/>
            <person name="Markowitz V."/>
            <person name="Hugenholtz P."/>
            <person name="Klenk H.P."/>
            <person name="Kyrpides N.C."/>
        </authorList>
    </citation>
    <scope>NUCLEOTIDE SEQUENCE [LARGE SCALE GENOMIC DNA]</scope>
    <source>
        <strain evidence="2">DSM 17132 / JCM 16389 / KACC 11308 / NBRC 106382 / 4M15</strain>
    </source>
</reference>
<dbReference type="HOGENOM" id="CLU_091272_0_0_10"/>
<evidence type="ECO:0000313" key="2">
    <source>
        <dbReference type="Proteomes" id="UP000007435"/>
    </source>
</evidence>
<protein>
    <submittedName>
        <fullName evidence="1">Uncharacterized protein</fullName>
    </submittedName>
</protein>
<evidence type="ECO:0000313" key="1">
    <source>
        <dbReference type="EMBL" id="ADQ15826.1"/>
    </source>
</evidence>
<organism evidence="1 2">
    <name type="scientific">Leadbetterella byssophila (strain DSM 17132 / JCM 16389 / KACC 11308 / NBRC 106382 / 4M15)</name>
    <dbReference type="NCBI Taxonomy" id="649349"/>
    <lineage>
        <taxon>Bacteria</taxon>
        <taxon>Pseudomonadati</taxon>
        <taxon>Bacteroidota</taxon>
        <taxon>Cytophagia</taxon>
        <taxon>Cytophagales</taxon>
        <taxon>Leadbetterellaceae</taxon>
        <taxon>Leadbetterella</taxon>
    </lineage>
</organism>
<dbReference type="KEGG" id="lby:Lbys_0030"/>
<dbReference type="eggNOG" id="COG3121">
    <property type="taxonomic scope" value="Bacteria"/>
</dbReference>
<gene>
    <name evidence="1" type="ordered locus">Lbys_0030</name>
</gene>
<proteinExistence type="predicted"/>
<accession>E4RS10</accession>
<dbReference type="RefSeq" id="WP_013406884.1">
    <property type="nucleotide sequence ID" value="NC_014655.1"/>
</dbReference>
<dbReference type="EMBL" id="CP002305">
    <property type="protein sequence ID" value="ADQ15826.1"/>
    <property type="molecule type" value="Genomic_DNA"/>
</dbReference>
<dbReference type="Proteomes" id="UP000007435">
    <property type="component" value="Chromosome"/>
</dbReference>
<name>E4RS10_LEAB4</name>
<keyword evidence="2" id="KW-1185">Reference proteome</keyword>
<reference key="1">
    <citation type="submission" date="2010-11" db="EMBL/GenBank/DDBJ databases">
        <title>The complete genome of Leadbetterella byssophila DSM 17132.</title>
        <authorList>
            <consortium name="US DOE Joint Genome Institute (JGI-PGF)"/>
            <person name="Lucas S."/>
            <person name="Copeland A."/>
            <person name="Lapidus A."/>
            <person name="Glavina del Rio T."/>
            <person name="Dalin E."/>
            <person name="Tice H."/>
            <person name="Bruce D."/>
            <person name="Goodwin L."/>
            <person name="Pitluck S."/>
            <person name="Kyrpides N."/>
            <person name="Mavromatis K."/>
            <person name="Ivanova N."/>
            <person name="Teshima H."/>
            <person name="Brettin T."/>
            <person name="Detter J.C."/>
            <person name="Han C."/>
            <person name="Tapia R."/>
            <person name="Land M."/>
            <person name="Hauser L."/>
            <person name="Markowitz V."/>
            <person name="Cheng J.-F."/>
            <person name="Hugenholtz P."/>
            <person name="Woyke T."/>
            <person name="Wu D."/>
            <person name="Tindall B."/>
            <person name="Pomrenke H.G."/>
            <person name="Brambilla E."/>
            <person name="Klenk H.-P."/>
            <person name="Eisen J.A."/>
        </authorList>
    </citation>
    <scope>NUCLEOTIDE SEQUENCE [LARGE SCALE GENOMIC DNA]</scope>
    <source>
        <strain>DSM 17132</strain>
    </source>
</reference>
<dbReference type="AlphaFoldDB" id="E4RS10"/>
<dbReference type="OrthoDB" id="1119204at2"/>